<proteinExistence type="predicted"/>
<comment type="caution">
    <text evidence="1">The sequence shown here is derived from an EMBL/GenBank/DDBJ whole genome shotgun (WGS) entry which is preliminary data.</text>
</comment>
<organism evidence="1 2">
    <name type="scientific">Trifolium pratense</name>
    <name type="common">Red clover</name>
    <dbReference type="NCBI Taxonomy" id="57577"/>
    <lineage>
        <taxon>Eukaryota</taxon>
        <taxon>Viridiplantae</taxon>
        <taxon>Streptophyta</taxon>
        <taxon>Embryophyta</taxon>
        <taxon>Tracheophyta</taxon>
        <taxon>Spermatophyta</taxon>
        <taxon>Magnoliopsida</taxon>
        <taxon>eudicotyledons</taxon>
        <taxon>Gunneridae</taxon>
        <taxon>Pentapetalae</taxon>
        <taxon>rosids</taxon>
        <taxon>fabids</taxon>
        <taxon>Fabales</taxon>
        <taxon>Fabaceae</taxon>
        <taxon>Papilionoideae</taxon>
        <taxon>50 kb inversion clade</taxon>
        <taxon>NPAAA clade</taxon>
        <taxon>Hologalegina</taxon>
        <taxon>IRL clade</taxon>
        <taxon>Trifolieae</taxon>
        <taxon>Trifolium</taxon>
    </lineage>
</organism>
<gene>
    <name evidence="1" type="ORF">L195_g060318</name>
</gene>
<name>A0A2K3K355_TRIPR</name>
<reference evidence="1 2" key="1">
    <citation type="journal article" date="2014" name="Am. J. Bot.">
        <title>Genome assembly and annotation for red clover (Trifolium pratense; Fabaceae).</title>
        <authorList>
            <person name="Istvanek J."/>
            <person name="Jaros M."/>
            <person name="Krenek A."/>
            <person name="Repkova J."/>
        </authorList>
    </citation>
    <scope>NUCLEOTIDE SEQUENCE [LARGE SCALE GENOMIC DNA]</scope>
    <source>
        <strain evidence="2">cv. Tatra</strain>
        <tissue evidence="1">Young leaves</tissue>
    </source>
</reference>
<feature type="non-terminal residue" evidence="1">
    <location>
        <position position="93"/>
    </location>
</feature>
<evidence type="ECO:0000313" key="2">
    <source>
        <dbReference type="Proteomes" id="UP000236291"/>
    </source>
</evidence>
<dbReference type="Proteomes" id="UP000236291">
    <property type="component" value="Unassembled WGS sequence"/>
</dbReference>
<reference evidence="1 2" key="2">
    <citation type="journal article" date="2017" name="Front. Plant Sci.">
        <title>Gene Classification and Mining of Molecular Markers Useful in Red Clover (Trifolium pratense) Breeding.</title>
        <authorList>
            <person name="Istvanek J."/>
            <person name="Dluhosova J."/>
            <person name="Dluhos P."/>
            <person name="Patkova L."/>
            <person name="Nedelnik J."/>
            <person name="Repkova J."/>
        </authorList>
    </citation>
    <scope>NUCLEOTIDE SEQUENCE [LARGE SCALE GENOMIC DNA]</scope>
    <source>
        <strain evidence="2">cv. Tatra</strain>
        <tissue evidence="1">Young leaves</tissue>
    </source>
</reference>
<accession>A0A2K3K355</accession>
<protein>
    <submittedName>
        <fullName evidence="1">Uncharacterized protein</fullName>
    </submittedName>
</protein>
<dbReference type="AlphaFoldDB" id="A0A2K3K355"/>
<sequence>MVAERLFGNGRERIWSWQWTTPLSVCETRMLDDLKVLLADFSLQANVQDTWRWVPGNTGFFSLWRNDVPSKVNFFGWRLLLERLPTRMALHHR</sequence>
<dbReference type="EMBL" id="ASHM01138105">
    <property type="protein sequence ID" value="PNX60714.1"/>
    <property type="molecule type" value="Genomic_DNA"/>
</dbReference>
<evidence type="ECO:0000313" key="1">
    <source>
        <dbReference type="EMBL" id="PNX60714.1"/>
    </source>
</evidence>